<accession>A0A8S4RVH7</accession>
<proteinExistence type="predicted"/>
<dbReference type="Proteomes" id="UP000838756">
    <property type="component" value="Unassembled WGS sequence"/>
</dbReference>
<evidence type="ECO:0000313" key="1">
    <source>
        <dbReference type="EMBL" id="CAH2240175.1"/>
    </source>
</evidence>
<evidence type="ECO:0000313" key="2">
    <source>
        <dbReference type="Proteomes" id="UP000838756"/>
    </source>
</evidence>
<gene>
    <name evidence="1" type="primary">jg10116</name>
    <name evidence="1" type="ORF">PAEG_LOCUS16784</name>
</gene>
<organism evidence="1 2">
    <name type="scientific">Pararge aegeria aegeria</name>
    <dbReference type="NCBI Taxonomy" id="348720"/>
    <lineage>
        <taxon>Eukaryota</taxon>
        <taxon>Metazoa</taxon>
        <taxon>Ecdysozoa</taxon>
        <taxon>Arthropoda</taxon>
        <taxon>Hexapoda</taxon>
        <taxon>Insecta</taxon>
        <taxon>Pterygota</taxon>
        <taxon>Neoptera</taxon>
        <taxon>Endopterygota</taxon>
        <taxon>Lepidoptera</taxon>
        <taxon>Glossata</taxon>
        <taxon>Ditrysia</taxon>
        <taxon>Papilionoidea</taxon>
        <taxon>Nymphalidae</taxon>
        <taxon>Satyrinae</taxon>
        <taxon>Satyrini</taxon>
        <taxon>Parargina</taxon>
        <taxon>Pararge</taxon>
    </lineage>
</organism>
<sequence>MIEVIAKSRVWEGEEERLEESPAARSAGGAAGLAREGDLRRLVARAQEYHVDERKQRVGREHGDVEARHIRAALGGQGESLLLILITE</sequence>
<dbReference type="AlphaFoldDB" id="A0A8S4RVH7"/>
<comment type="caution">
    <text evidence="1">The sequence shown here is derived from an EMBL/GenBank/DDBJ whole genome shotgun (WGS) entry which is preliminary data.</text>
</comment>
<name>A0A8S4RVH7_9NEOP</name>
<protein>
    <submittedName>
        <fullName evidence="1">Jg10116 protein</fullName>
    </submittedName>
</protein>
<dbReference type="EMBL" id="CAKXAJ010025481">
    <property type="protein sequence ID" value="CAH2240175.1"/>
    <property type="molecule type" value="Genomic_DNA"/>
</dbReference>
<keyword evidence="2" id="KW-1185">Reference proteome</keyword>
<reference evidence="1" key="1">
    <citation type="submission" date="2022-03" db="EMBL/GenBank/DDBJ databases">
        <authorList>
            <person name="Lindestad O."/>
        </authorList>
    </citation>
    <scope>NUCLEOTIDE SEQUENCE</scope>
</reference>